<dbReference type="InterPro" id="IPR018240">
    <property type="entry name" value="Clathrin_mu_CS"/>
</dbReference>
<dbReference type="OrthoDB" id="870at2759"/>
<dbReference type="InterPro" id="IPR011012">
    <property type="entry name" value="Longin-like_dom_sf"/>
</dbReference>
<dbReference type="PANTHER" id="PTHR10529">
    <property type="entry name" value="AP COMPLEX SUBUNIT MU"/>
    <property type="match status" value="1"/>
</dbReference>
<feature type="domain" description="MHD" evidence="6">
    <location>
        <begin position="185"/>
        <end position="427"/>
    </location>
</feature>
<dbReference type="RefSeq" id="XP_009494469.1">
    <property type="nucleotide sequence ID" value="XM_009496194.1"/>
</dbReference>
<accession>A0A058ZBN9</accession>
<dbReference type="Pfam" id="PF00928">
    <property type="entry name" value="Adap_comp_sub"/>
    <property type="match status" value="1"/>
</dbReference>
<keyword evidence="2 5" id="KW-0813">Transport</keyword>
<evidence type="ECO:0000256" key="1">
    <source>
        <dbReference type="ARBA" id="ARBA00004308"/>
    </source>
</evidence>
<dbReference type="PROSITE" id="PS00990">
    <property type="entry name" value="CLAT_ADAPTOR_M_1"/>
    <property type="match status" value="1"/>
</dbReference>
<dbReference type="InterPro" id="IPR036168">
    <property type="entry name" value="AP2_Mu_C_sf"/>
</dbReference>
<dbReference type="AlphaFoldDB" id="A0A058ZBN9"/>
<dbReference type="eggNOG" id="KOG2740">
    <property type="taxonomic scope" value="Eukaryota"/>
</dbReference>
<dbReference type="OMA" id="LIWNIGK"/>
<dbReference type="GeneID" id="20527019"/>
<comment type="subcellular location">
    <subcellularLocation>
        <location evidence="1">Endomembrane system</location>
    </subcellularLocation>
</comment>
<dbReference type="SUPFAM" id="SSF49447">
    <property type="entry name" value="Second domain of Mu2 adaptin subunit (ap50) of ap2 adaptor"/>
    <property type="match status" value="1"/>
</dbReference>
<dbReference type="Proteomes" id="UP000030693">
    <property type="component" value="Unassembled WGS sequence"/>
</dbReference>
<gene>
    <name evidence="7" type="ORF">H696_02294</name>
</gene>
<evidence type="ECO:0000256" key="3">
    <source>
        <dbReference type="ARBA" id="ARBA00022927"/>
    </source>
</evidence>
<evidence type="ECO:0000313" key="7">
    <source>
        <dbReference type="EMBL" id="KCV71346.1"/>
    </source>
</evidence>
<dbReference type="STRING" id="691883.A0A058ZBN9"/>
<dbReference type="Gene3D" id="3.30.450.60">
    <property type="match status" value="1"/>
</dbReference>
<keyword evidence="8" id="KW-1185">Reference proteome</keyword>
<keyword evidence="4" id="KW-0472">Membrane</keyword>
<dbReference type="EMBL" id="KB932203">
    <property type="protein sequence ID" value="KCV71346.1"/>
    <property type="molecule type" value="Genomic_DNA"/>
</dbReference>
<dbReference type="GO" id="GO:0030131">
    <property type="term" value="C:clathrin adaptor complex"/>
    <property type="evidence" value="ECO:0007669"/>
    <property type="project" value="UniProtKB-UniRule"/>
</dbReference>
<evidence type="ECO:0000256" key="4">
    <source>
        <dbReference type="ARBA" id="ARBA00023136"/>
    </source>
</evidence>
<dbReference type="PIRSF" id="PIRSF005992">
    <property type="entry name" value="Clathrin_mu"/>
    <property type="match status" value="1"/>
</dbReference>
<dbReference type="PRINTS" id="PR00314">
    <property type="entry name" value="CLATHRINADPT"/>
</dbReference>
<dbReference type="GO" id="GO:0012505">
    <property type="term" value="C:endomembrane system"/>
    <property type="evidence" value="ECO:0007669"/>
    <property type="project" value="UniProtKB-SubCell"/>
</dbReference>
<dbReference type="InterPro" id="IPR028565">
    <property type="entry name" value="MHD"/>
</dbReference>
<proteinExistence type="inferred from homology"/>
<dbReference type="Gene3D" id="2.60.40.1170">
    <property type="entry name" value="Mu homology domain, subdomain B"/>
    <property type="match status" value="2"/>
</dbReference>
<sequence>MINSLFIVTPSGVFLAEKHYRKTLQRGPIISFFLEQVQSLSDISELPPVTLLSAASCGLPSSEGYLIHVQRDGLIYMAIVLEEVAPLFVTEFLHRVVDIFKDYFEGVRIDEKVLRENFIVVHEILEEVMDNGLPLTTEPSLLKETVNPPSVLNKVVRSVAGPSSKVPTQNISAVPWRKQGIRHANNEIFFDIIETIDAIVDPNGAIVSCDIVGVIKALSRLSGMPDLTLRFTNPNILEDVSLHPCVRIARYERERVISFVPPDGAFDLLSYRVPSDSSYMLPINVRGQCTYSKSDGQLNISVMVPRNRADVQPEDVLIRVPLPEKVSAGTNISAGFGTIRFDPSTRVLLWNIGRVPTNRAITCQVPLRLDAGARDVELPRPVISVDFTINRFAASGLKGDRLDVHAVQYKPYKGQLYITKSGNFQVRC</sequence>
<protein>
    <recommendedName>
        <fullName evidence="6">MHD domain-containing protein</fullName>
    </recommendedName>
</protein>
<dbReference type="GO" id="GO:0016192">
    <property type="term" value="P:vesicle-mediated transport"/>
    <property type="evidence" value="ECO:0007669"/>
    <property type="project" value="InterPro"/>
</dbReference>
<organism evidence="7">
    <name type="scientific">Fonticula alba</name>
    <name type="common">Slime mold</name>
    <dbReference type="NCBI Taxonomy" id="691883"/>
    <lineage>
        <taxon>Eukaryota</taxon>
        <taxon>Rotosphaerida</taxon>
        <taxon>Fonticulaceae</taxon>
        <taxon>Fonticula</taxon>
    </lineage>
</organism>
<evidence type="ECO:0000256" key="2">
    <source>
        <dbReference type="ARBA" id="ARBA00022448"/>
    </source>
</evidence>
<evidence type="ECO:0000256" key="5">
    <source>
        <dbReference type="PIRNR" id="PIRNR005992"/>
    </source>
</evidence>
<dbReference type="CDD" id="cd09252">
    <property type="entry name" value="AP-3_Mu3_Cterm"/>
    <property type="match status" value="1"/>
</dbReference>
<keyword evidence="3 5" id="KW-0653">Protein transport</keyword>
<evidence type="ECO:0000259" key="6">
    <source>
        <dbReference type="PROSITE" id="PS51072"/>
    </source>
</evidence>
<dbReference type="PROSITE" id="PS51072">
    <property type="entry name" value="MHD"/>
    <property type="match status" value="1"/>
</dbReference>
<evidence type="ECO:0000313" key="8">
    <source>
        <dbReference type="Proteomes" id="UP000030693"/>
    </source>
</evidence>
<dbReference type="InterPro" id="IPR050431">
    <property type="entry name" value="Adaptor_comp_med_subunit"/>
</dbReference>
<name>A0A058ZBN9_FONAL</name>
<comment type="similarity">
    <text evidence="5">Belongs to the adaptor complexes medium subunit family.</text>
</comment>
<reference evidence="7" key="1">
    <citation type="submission" date="2013-04" db="EMBL/GenBank/DDBJ databases">
        <title>The Genome Sequence of Fonticula alba ATCC 38817.</title>
        <authorList>
            <consortium name="The Broad Institute Genomics Platform"/>
            <person name="Russ C."/>
            <person name="Cuomo C."/>
            <person name="Burger G."/>
            <person name="Gray M.W."/>
            <person name="Holland P.W.H."/>
            <person name="King N."/>
            <person name="Lang F.B.F."/>
            <person name="Roger A.J."/>
            <person name="Ruiz-Trillo I."/>
            <person name="Brown M."/>
            <person name="Walker B."/>
            <person name="Young S."/>
            <person name="Zeng Q."/>
            <person name="Gargeya S."/>
            <person name="Fitzgerald M."/>
            <person name="Haas B."/>
            <person name="Abouelleil A."/>
            <person name="Allen A.W."/>
            <person name="Alvarado L."/>
            <person name="Arachchi H.M."/>
            <person name="Berlin A.M."/>
            <person name="Chapman S.B."/>
            <person name="Gainer-Dewar J."/>
            <person name="Goldberg J."/>
            <person name="Griggs A."/>
            <person name="Gujja S."/>
            <person name="Hansen M."/>
            <person name="Howarth C."/>
            <person name="Imamovic A."/>
            <person name="Ireland A."/>
            <person name="Larimer J."/>
            <person name="McCowan C."/>
            <person name="Murphy C."/>
            <person name="Pearson M."/>
            <person name="Poon T.W."/>
            <person name="Priest M."/>
            <person name="Roberts A."/>
            <person name="Saif S."/>
            <person name="Shea T."/>
            <person name="Sisk P."/>
            <person name="Sykes S."/>
            <person name="Wortman J."/>
            <person name="Nusbaum C."/>
            <person name="Birren B."/>
        </authorList>
    </citation>
    <scope>NUCLEOTIDE SEQUENCE [LARGE SCALE GENOMIC DNA]</scope>
    <source>
        <strain evidence="7">ATCC 38817</strain>
    </source>
</reference>
<dbReference type="CDD" id="cd14837">
    <property type="entry name" value="AP3_Mu_N"/>
    <property type="match status" value="1"/>
</dbReference>
<dbReference type="InterPro" id="IPR001392">
    <property type="entry name" value="Clathrin_mu"/>
</dbReference>
<dbReference type="SUPFAM" id="SSF64356">
    <property type="entry name" value="SNARE-like"/>
    <property type="match status" value="1"/>
</dbReference>
<dbReference type="GO" id="GO:0006886">
    <property type="term" value="P:intracellular protein transport"/>
    <property type="evidence" value="ECO:0007669"/>
    <property type="project" value="UniProtKB-UniRule"/>
</dbReference>